<evidence type="ECO:0000313" key="6">
    <source>
        <dbReference type="EMBL" id="KAE8259454.1"/>
    </source>
</evidence>
<dbReference type="SMART" id="SM00320">
    <property type="entry name" value="WD40"/>
    <property type="match status" value="3"/>
</dbReference>
<feature type="compositionally biased region" description="Low complexity" evidence="4">
    <location>
        <begin position="1088"/>
        <end position="1097"/>
    </location>
</feature>
<protein>
    <recommendedName>
        <fullName evidence="5">F-box domain-containing protein</fullName>
    </recommendedName>
</protein>
<feature type="compositionally biased region" description="Polar residues" evidence="4">
    <location>
        <begin position="1098"/>
        <end position="1107"/>
    </location>
</feature>
<dbReference type="Pfam" id="PF00400">
    <property type="entry name" value="WD40"/>
    <property type="match status" value="1"/>
</dbReference>
<dbReference type="InterPro" id="IPR015943">
    <property type="entry name" value="WD40/YVTN_repeat-like_dom_sf"/>
</dbReference>
<dbReference type="AlphaFoldDB" id="A0A8T8TD72"/>
<dbReference type="PANTHER" id="PTHR22847">
    <property type="entry name" value="WD40 REPEAT PROTEIN"/>
    <property type="match status" value="1"/>
</dbReference>
<dbReference type="Gene3D" id="1.20.1280.50">
    <property type="match status" value="1"/>
</dbReference>
<dbReference type="InterPro" id="IPR003903">
    <property type="entry name" value="UIM_dom"/>
</dbReference>
<feature type="compositionally biased region" description="Polar residues" evidence="4">
    <location>
        <begin position="1214"/>
        <end position="1231"/>
    </location>
</feature>
<feature type="compositionally biased region" description="Polar residues" evidence="4">
    <location>
        <begin position="708"/>
        <end position="717"/>
    </location>
</feature>
<dbReference type="Pfam" id="PF12937">
    <property type="entry name" value="F-box-like"/>
    <property type="match status" value="1"/>
</dbReference>
<feature type="compositionally biased region" description="Low complexity" evidence="4">
    <location>
        <begin position="1146"/>
        <end position="1172"/>
    </location>
</feature>
<feature type="compositionally biased region" description="Low complexity" evidence="4">
    <location>
        <begin position="158"/>
        <end position="177"/>
    </location>
</feature>
<dbReference type="InterPro" id="IPR001810">
    <property type="entry name" value="F-box_dom"/>
</dbReference>
<evidence type="ECO:0000256" key="3">
    <source>
        <dbReference type="PROSITE-ProRule" id="PRU00221"/>
    </source>
</evidence>
<dbReference type="PROSITE" id="PS50082">
    <property type="entry name" value="WD_REPEATS_2"/>
    <property type="match status" value="1"/>
</dbReference>
<feature type="compositionally biased region" description="Polar residues" evidence="4">
    <location>
        <begin position="1"/>
        <end position="27"/>
    </location>
</feature>
<dbReference type="EMBL" id="LWDF02000036">
    <property type="protein sequence ID" value="KAE8259454.1"/>
    <property type="molecule type" value="Genomic_DNA"/>
</dbReference>
<dbReference type="InterPro" id="IPR001680">
    <property type="entry name" value="WD40_rpt"/>
</dbReference>
<dbReference type="SUPFAM" id="SSF50978">
    <property type="entry name" value="WD40 repeat-like"/>
    <property type="match status" value="1"/>
</dbReference>
<dbReference type="Gene3D" id="2.130.10.10">
    <property type="entry name" value="YVTN repeat-like/Quinoprotein amine dehydrogenase"/>
    <property type="match status" value="2"/>
</dbReference>
<organism evidence="6 7">
    <name type="scientific">Tilletia indica</name>
    <dbReference type="NCBI Taxonomy" id="43049"/>
    <lineage>
        <taxon>Eukaryota</taxon>
        <taxon>Fungi</taxon>
        <taxon>Dikarya</taxon>
        <taxon>Basidiomycota</taxon>
        <taxon>Ustilaginomycotina</taxon>
        <taxon>Exobasidiomycetes</taxon>
        <taxon>Tilletiales</taxon>
        <taxon>Tilletiaceae</taxon>
        <taxon>Tilletia</taxon>
    </lineage>
</organism>
<dbReference type="SMART" id="SM00726">
    <property type="entry name" value="UIM"/>
    <property type="match status" value="2"/>
</dbReference>
<dbReference type="SMART" id="SM00256">
    <property type="entry name" value="FBOX"/>
    <property type="match status" value="1"/>
</dbReference>
<dbReference type="InterPro" id="IPR036047">
    <property type="entry name" value="F-box-like_dom_sf"/>
</dbReference>
<feature type="repeat" description="WD" evidence="3">
    <location>
        <begin position="538"/>
        <end position="563"/>
    </location>
</feature>
<evidence type="ECO:0000256" key="4">
    <source>
        <dbReference type="SAM" id="MobiDB-lite"/>
    </source>
</evidence>
<feature type="region of interest" description="Disordered" evidence="4">
    <location>
        <begin position="130"/>
        <end position="184"/>
    </location>
</feature>
<dbReference type="Pfam" id="PF02809">
    <property type="entry name" value="UIM"/>
    <property type="match status" value="2"/>
</dbReference>
<feature type="region of interest" description="Disordered" evidence="4">
    <location>
        <begin position="708"/>
        <end position="749"/>
    </location>
</feature>
<dbReference type="PROSITE" id="PS50181">
    <property type="entry name" value="FBOX"/>
    <property type="match status" value="1"/>
</dbReference>
<dbReference type="Proteomes" id="UP000077521">
    <property type="component" value="Unassembled WGS sequence"/>
</dbReference>
<feature type="region of interest" description="Disordered" evidence="4">
    <location>
        <begin position="1060"/>
        <end position="1277"/>
    </location>
</feature>
<evidence type="ECO:0000256" key="1">
    <source>
        <dbReference type="ARBA" id="ARBA00022574"/>
    </source>
</evidence>
<name>A0A8T8TD72_9BASI</name>
<dbReference type="SUPFAM" id="SSF81383">
    <property type="entry name" value="F-box domain"/>
    <property type="match status" value="1"/>
</dbReference>
<evidence type="ECO:0000259" key="5">
    <source>
        <dbReference type="PROSITE" id="PS50181"/>
    </source>
</evidence>
<reference evidence="6" key="1">
    <citation type="submission" date="2016-04" db="EMBL/GenBank/DDBJ databases">
        <authorList>
            <person name="Nguyen H.D."/>
            <person name="Samba Siva P."/>
            <person name="Cullis J."/>
            <person name="Levesque C.A."/>
            <person name="Hambleton S."/>
        </authorList>
    </citation>
    <scope>NUCLEOTIDE SEQUENCE</scope>
    <source>
        <strain evidence="6">DAOMC 236416</strain>
    </source>
</reference>
<dbReference type="InterPro" id="IPR036322">
    <property type="entry name" value="WD40_repeat_dom_sf"/>
</dbReference>
<keyword evidence="7" id="KW-1185">Reference proteome</keyword>
<gene>
    <name evidence="6" type="ORF">A4X13_0g1002</name>
</gene>
<feature type="domain" description="F-box" evidence="5">
    <location>
        <begin position="182"/>
        <end position="228"/>
    </location>
</feature>
<comment type="caution">
    <text evidence="6">The sequence shown here is derived from an EMBL/GenBank/DDBJ whole genome shotgun (WGS) entry which is preliminary data.</text>
</comment>
<evidence type="ECO:0000313" key="7">
    <source>
        <dbReference type="Proteomes" id="UP000077521"/>
    </source>
</evidence>
<dbReference type="PROSITE" id="PS50330">
    <property type="entry name" value="UIM"/>
    <property type="match status" value="2"/>
</dbReference>
<feature type="compositionally biased region" description="Low complexity" evidence="4">
    <location>
        <begin position="723"/>
        <end position="732"/>
    </location>
</feature>
<dbReference type="GO" id="GO:1990234">
    <property type="term" value="C:transferase complex"/>
    <property type="evidence" value="ECO:0007669"/>
    <property type="project" value="UniProtKB-ARBA"/>
</dbReference>
<reference evidence="6" key="2">
    <citation type="journal article" date="2019" name="IMA Fungus">
        <title>Genome sequencing and comparison of five Tilletia species to identify candidate genes for the detection of regulated species infecting wheat.</title>
        <authorList>
            <person name="Nguyen H.D.T."/>
            <person name="Sultana T."/>
            <person name="Kesanakurti P."/>
            <person name="Hambleton S."/>
        </authorList>
    </citation>
    <scope>NUCLEOTIDE SEQUENCE</scope>
    <source>
        <strain evidence="6">DAOMC 236416</strain>
    </source>
</reference>
<feature type="region of interest" description="Disordered" evidence="4">
    <location>
        <begin position="1"/>
        <end position="66"/>
    </location>
</feature>
<accession>A0A8T8TD72</accession>
<proteinExistence type="predicted"/>
<sequence length="1277" mass="135733">MSISPSTESHSVTSFPNQDHNPTTVPSAAQHGDSVPSLQHSAARADPSAPPLEPASASAAGATRGTSINDFQRQTLINAPDGAATASVVVDAQSIADAGVAPTRDEAWPPTLEEWHESREEAGTRITNHMSAKSSQPIAVASEPLAPGSKGKDPAPPSSLSSSVPRSIGSRNRSGSIAQVKPSKVQQLPQEVLMRLFSFLDPFGLASVALVCRNWAKVAMDDSTWRGAFAIYFGLDWGSDEIRAPLKLARGGNDGAQQKLPDWLKGTDPASSMRTRSIALRRLRPTKWKQEFIARWELARRWRKTKTQPISTNPSISTISQVAFAPPTSSHASSFLLSSSLVYGVACRSDPFTGRRISMGFLDASGNTNGAGIGNPNVEFSPDVTAIAMGADARSIVWGFRTGQVSLTLLSKQGTNPRGLVRSIRFDQQTRHRGAVLDIALPLAAGNEGGARSVVRSPTRLAQHLSDLGDLAATFVSAGEDGTVRLWAWPLEKSHGNLGVGASSGHIANNRKLPLWMGTVMDGAPLVPNEERRLPPSISKVAFSPVMGIIVAGSADGTLIVWSNLNVSRLVAAPAAAFGDAMTTSPNSNDTGIAEWREELQQIYGAVQVTRFSADASRSPSQGETRRVADIEIAAPSTRRVGDKVDDVSIIVRLEGDSVLRRFDVAFRGQTASTSDGKDRPWDRESYPQIRAYIYGFTGSESPITTFRSDFDTLSSNDRSRPDPSAASSASPSPAPRSPSMLPTIPARRNVDRVISGSSSKADRDPVRFTLPISAAYVDQLKIGDRGLYSERAFLVAGTETGLILVWDWEMSGSAVQNGHLGEHSGLHPSQTSFVEPAMAFSAHSTAISAIDLSPLAIIIGTVDGSIKVFNSLSGELIRVFNDKAASRHPARMLAEGQLTEEQAAQFYVKQIIAGEDGLVAAIGPHVVAWRTEALAGKGKGHHALVSKKAGPKARSQRVASWQTKYHAHAELQADVKESAALLKKENKQREATYERMRWATGPPELGGLDDDEALEYAIMLSREDTRRSATRQNLGVGGSSAAGDFDLDAALAQYDDDDHLHSRASDQDPSPSNSDDSGEGHEGGAGSSSAPSPMSSPQLRGLSSPSRAWEILNHAGNASHSVTPDRWGSASKVRTVTVPRSARVASYSSATGGAAGSLSSSPSSIPAPGTSWQQRLSGAVDAERKEWPSVSPPPSTSLMSGNGRSPRMGAWSLGTSQAVLSSGVTATLSTGEARGSRPSMPTTTSHRGTGDDEDDDLRFALELSMAEEQSRQAMRE</sequence>
<evidence type="ECO:0000256" key="2">
    <source>
        <dbReference type="ARBA" id="ARBA00022737"/>
    </source>
</evidence>
<dbReference type="CDD" id="cd22139">
    <property type="entry name" value="F-box_unchar"/>
    <property type="match status" value="1"/>
</dbReference>
<dbReference type="PANTHER" id="PTHR22847:SF637">
    <property type="entry name" value="WD REPEAT DOMAIN 5B"/>
    <property type="match status" value="1"/>
</dbReference>
<keyword evidence="2" id="KW-0677">Repeat</keyword>
<keyword evidence="1 3" id="KW-0853">WD repeat</keyword>